<dbReference type="PANTHER" id="PTHR44191">
    <property type="entry name" value="TRANSCRIPTION FACTOR KUA1"/>
    <property type="match status" value="1"/>
</dbReference>
<dbReference type="Proteomes" id="UP000222542">
    <property type="component" value="Unassembled WGS sequence"/>
</dbReference>
<feature type="domain" description="SANT" evidence="8">
    <location>
        <begin position="105"/>
        <end position="158"/>
    </location>
</feature>
<reference evidence="10 11" key="2">
    <citation type="journal article" date="2017" name="Genome Biol.">
        <title>New reference genome sequences of hot pepper reveal the massive evolution of plant disease-resistance genes by retroduplication.</title>
        <authorList>
            <person name="Kim S."/>
            <person name="Park J."/>
            <person name="Yeom S.I."/>
            <person name="Kim Y.M."/>
            <person name="Seo E."/>
            <person name="Kim K.T."/>
            <person name="Kim M.S."/>
            <person name="Lee J.M."/>
            <person name="Cheong K."/>
            <person name="Shin H.S."/>
            <person name="Kim S.B."/>
            <person name="Han K."/>
            <person name="Lee J."/>
            <person name="Park M."/>
            <person name="Lee H.A."/>
            <person name="Lee H.Y."/>
            <person name="Lee Y."/>
            <person name="Oh S."/>
            <person name="Lee J.H."/>
            <person name="Choi E."/>
            <person name="Choi E."/>
            <person name="Lee S.E."/>
            <person name="Jeon J."/>
            <person name="Kim H."/>
            <person name="Choi G."/>
            <person name="Song H."/>
            <person name="Lee J."/>
            <person name="Lee S.C."/>
            <person name="Kwon J.K."/>
            <person name="Lee H.Y."/>
            <person name="Koo N."/>
            <person name="Hong Y."/>
            <person name="Kim R.W."/>
            <person name="Kang W.H."/>
            <person name="Huh J.H."/>
            <person name="Kang B.C."/>
            <person name="Yang T.J."/>
            <person name="Lee Y.H."/>
            <person name="Bennetzen J.L."/>
            <person name="Choi D."/>
        </authorList>
    </citation>
    <scope>NUCLEOTIDE SEQUENCE [LARGE SCALE GENOMIC DNA]</scope>
    <source>
        <strain evidence="11">cv. CM334</strain>
    </source>
</reference>
<dbReference type="OMA" id="GPTISWI"/>
<dbReference type="GO" id="GO:0010597">
    <property type="term" value="P:green leaf volatile biosynthetic process"/>
    <property type="evidence" value="ECO:0007669"/>
    <property type="project" value="UniProtKB-ARBA"/>
</dbReference>
<dbReference type="STRING" id="4072.A0A1U8H9S3"/>
<keyword evidence="11" id="KW-1185">Reference proteome</keyword>
<evidence type="ECO:0000259" key="9">
    <source>
        <dbReference type="PROSITE" id="PS51294"/>
    </source>
</evidence>
<dbReference type="AlphaFoldDB" id="A0A1U8H9S3"/>
<feature type="region of interest" description="Disordered" evidence="6">
    <location>
        <begin position="220"/>
        <end position="239"/>
    </location>
</feature>
<dbReference type="InterPro" id="IPR017884">
    <property type="entry name" value="SANT_dom"/>
</dbReference>
<comment type="subcellular location">
    <subcellularLocation>
        <location evidence="1">Nucleus</location>
    </subcellularLocation>
</comment>
<dbReference type="GO" id="GO:0000976">
    <property type="term" value="F:transcription cis-regulatory region binding"/>
    <property type="evidence" value="ECO:0007669"/>
    <property type="project" value="UniProtKB-ARBA"/>
</dbReference>
<dbReference type="Gramene" id="PHT78300">
    <property type="protein sequence ID" value="PHT78300"/>
    <property type="gene ID" value="T459_16352"/>
</dbReference>
<dbReference type="InterPro" id="IPR009057">
    <property type="entry name" value="Homeodomain-like_sf"/>
</dbReference>
<evidence type="ECO:0000313" key="11">
    <source>
        <dbReference type="Proteomes" id="UP000222542"/>
    </source>
</evidence>
<feature type="domain" description="Myb-like" evidence="7">
    <location>
        <begin position="102"/>
        <end position="154"/>
    </location>
</feature>
<sequence length="337" mass="37132">MVSMTKDARKCSHCGHNSRTCNSKGVGGIKLFGVRIDDNYNSNSNNNNHGHGNIKIKMRKIGDYESIRRSKSLGNLEHAANYDNIGGVEAGYLSDGPIHSLRHRKKGTSWTEEEHRCFLIGLEKLGKGDWRGISKHYVPSRTPTQVASHAQKYFIRMSSIDKKKRRPSVFDVYLKDLNPQIPSKCSPSISNMVSEVSKDASSRVVQLFDTCQIKGQASKGVPCATRERPPLSPSPISRPFGVRNLRHMPYMMGAPPNIHSVTPAKAGPTISWIPVDNFHNQSHVHLRNYSQGSTLAPFVARPTIGVSSRPPPQVQSQAGHSTPITNKDGVNIIIGAL</sequence>
<dbReference type="FunFam" id="1.10.10.60:FF:000009">
    <property type="entry name" value="transcription factor MYB1R1"/>
    <property type="match status" value="1"/>
</dbReference>
<dbReference type="PROSITE" id="PS50090">
    <property type="entry name" value="MYB_LIKE"/>
    <property type="match status" value="1"/>
</dbReference>
<evidence type="ECO:0000256" key="6">
    <source>
        <dbReference type="SAM" id="MobiDB-lite"/>
    </source>
</evidence>
<dbReference type="PROSITE" id="PS51294">
    <property type="entry name" value="HTH_MYB"/>
    <property type="match status" value="1"/>
</dbReference>
<accession>A0A1U8H9S3</accession>
<name>A0A1U8H9S3_CAPAN</name>
<dbReference type="NCBIfam" id="TIGR01557">
    <property type="entry name" value="myb_SHAQKYF"/>
    <property type="match status" value="1"/>
</dbReference>
<dbReference type="OrthoDB" id="118550at2759"/>
<evidence type="ECO:0000256" key="3">
    <source>
        <dbReference type="ARBA" id="ARBA00023125"/>
    </source>
</evidence>
<evidence type="ECO:0000256" key="4">
    <source>
        <dbReference type="ARBA" id="ARBA00023163"/>
    </source>
</evidence>
<dbReference type="InterPro" id="IPR017930">
    <property type="entry name" value="Myb_dom"/>
</dbReference>
<evidence type="ECO:0000313" key="10">
    <source>
        <dbReference type="EMBL" id="PHT78300.1"/>
    </source>
</evidence>
<reference evidence="10 11" key="1">
    <citation type="journal article" date="2014" name="Nat. Genet.">
        <title>Genome sequence of the hot pepper provides insights into the evolution of pungency in Capsicum species.</title>
        <authorList>
            <person name="Kim S."/>
            <person name="Park M."/>
            <person name="Yeom S.I."/>
            <person name="Kim Y.M."/>
            <person name="Lee J.M."/>
            <person name="Lee H.A."/>
            <person name="Seo E."/>
            <person name="Choi J."/>
            <person name="Cheong K."/>
            <person name="Kim K.T."/>
            <person name="Jung K."/>
            <person name="Lee G.W."/>
            <person name="Oh S.K."/>
            <person name="Bae C."/>
            <person name="Kim S.B."/>
            <person name="Lee H.Y."/>
            <person name="Kim S.Y."/>
            <person name="Kim M.S."/>
            <person name="Kang B.C."/>
            <person name="Jo Y.D."/>
            <person name="Yang H.B."/>
            <person name="Jeong H.J."/>
            <person name="Kang W.H."/>
            <person name="Kwon J.K."/>
            <person name="Shin C."/>
            <person name="Lim J.Y."/>
            <person name="Park J.H."/>
            <person name="Huh J.H."/>
            <person name="Kim J.S."/>
            <person name="Kim B.D."/>
            <person name="Cohen O."/>
            <person name="Paran I."/>
            <person name="Suh M.C."/>
            <person name="Lee S.B."/>
            <person name="Kim Y.K."/>
            <person name="Shin Y."/>
            <person name="Noh S.J."/>
            <person name="Park J."/>
            <person name="Seo Y.S."/>
            <person name="Kwon S.Y."/>
            <person name="Kim H.A."/>
            <person name="Park J.M."/>
            <person name="Kim H.J."/>
            <person name="Choi S.B."/>
            <person name="Bosland P.W."/>
            <person name="Reeves G."/>
            <person name="Jo S.H."/>
            <person name="Lee B.W."/>
            <person name="Cho H.T."/>
            <person name="Choi H.S."/>
            <person name="Lee M.S."/>
            <person name="Yu Y."/>
            <person name="Do Choi Y."/>
            <person name="Park B.S."/>
            <person name="van Deynze A."/>
            <person name="Ashrafi H."/>
            <person name="Hill T."/>
            <person name="Kim W.T."/>
            <person name="Pai H.S."/>
            <person name="Ahn H.K."/>
            <person name="Yeam I."/>
            <person name="Giovannoni J.J."/>
            <person name="Rose J.K."/>
            <person name="Sorensen I."/>
            <person name="Lee S.J."/>
            <person name="Kim R.W."/>
            <person name="Choi I.Y."/>
            <person name="Choi B.S."/>
            <person name="Lim J.S."/>
            <person name="Lee Y.H."/>
            <person name="Choi D."/>
        </authorList>
    </citation>
    <scope>NUCLEOTIDE SEQUENCE [LARGE SCALE GENOMIC DNA]</scope>
    <source>
        <strain evidence="11">cv. CM334</strain>
    </source>
</reference>
<dbReference type="InterPro" id="IPR001005">
    <property type="entry name" value="SANT/Myb"/>
</dbReference>
<dbReference type="GO" id="GO:0005634">
    <property type="term" value="C:nucleus"/>
    <property type="evidence" value="ECO:0007669"/>
    <property type="project" value="UniProtKB-SubCell"/>
</dbReference>
<organism evidence="10 11">
    <name type="scientific">Capsicum annuum</name>
    <name type="common">Capsicum pepper</name>
    <dbReference type="NCBI Taxonomy" id="4072"/>
    <lineage>
        <taxon>Eukaryota</taxon>
        <taxon>Viridiplantae</taxon>
        <taxon>Streptophyta</taxon>
        <taxon>Embryophyta</taxon>
        <taxon>Tracheophyta</taxon>
        <taxon>Spermatophyta</taxon>
        <taxon>Magnoliopsida</taxon>
        <taxon>eudicotyledons</taxon>
        <taxon>Gunneridae</taxon>
        <taxon>Pentapetalae</taxon>
        <taxon>asterids</taxon>
        <taxon>lamiids</taxon>
        <taxon>Solanales</taxon>
        <taxon>Solanaceae</taxon>
        <taxon>Solanoideae</taxon>
        <taxon>Capsiceae</taxon>
        <taxon>Capsicum</taxon>
    </lineage>
</organism>
<dbReference type="GO" id="GO:0009739">
    <property type="term" value="P:response to gibberellin"/>
    <property type="evidence" value="ECO:0000318"/>
    <property type="project" value="GO_Central"/>
</dbReference>
<dbReference type="SMR" id="A0A1U8H9S3"/>
<keyword evidence="5" id="KW-0539">Nucleus</keyword>
<dbReference type="EMBL" id="AYRZ02000006">
    <property type="protein sequence ID" value="PHT78300.1"/>
    <property type="molecule type" value="Genomic_DNA"/>
</dbReference>
<keyword evidence="4" id="KW-0804">Transcription</keyword>
<comment type="caution">
    <text evidence="10">The sequence shown here is derived from an EMBL/GenBank/DDBJ whole genome shotgun (WGS) entry which is preliminary data.</text>
</comment>
<proteinExistence type="predicted"/>
<evidence type="ECO:0000259" key="8">
    <source>
        <dbReference type="PROSITE" id="PS51293"/>
    </source>
</evidence>
<evidence type="ECO:0000259" key="7">
    <source>
        <dbReference type="PROSITE" id="PS50090"/>
    </source>
</evidence>
<dbReference type="GO" id="GO:0006355">
    <property type="term" value="P:regulation of DNA-templated transcription"/>
    <property type="evidence" value="ECO:0007669"/>
    <property type="project" value="UniProtKB-ARBA"/>
</dbReference>
<dbReference type="SMART" id="SM00717">
    <property type="entry name" value="SANT"/>
    <property type="match status" value="1"/>
</dbReference>
<dbReference type="PANTHER" id="PTHR44191:SF65">
    <property type="entry name" value="TRANSCRIPTION FACTOR MYB1R1-LIKE ISOFORM X1"/>
    <property type="match status" value="1"/>
</dbReference>
<dbReference type="Gene3D" id="1.10.10.60">
    <property type="entry name" value="Homeodomain-like"/>
    <property type="match status" value="1"/>
</dbReference>
<dbReference type="Pfam" id="PF00249">
    <property type="entry name" value="Myb_DNA-binding"/>
    <property type="match status" value="1"/>
</dbReference>
<evidence type="ECO:0000256" key="5">
    <source>
        <dbReference type="ARBA" id="ARBA00023242"/>
    </source>
</evidence>
<evidence type="ECO:0000256" key="1">
    <source>
        <dbReference type="ARBA" id="ARBA00004123"/>
    </source>
</evidence>
<dbReference type="SUPFAM" id="SSF46689">
    <property type="entry name" value="Homeodomain-like"/>
    <property type="match status" value="1"/>
</dbReference>
<gene>
    <name evidence="10" type="ORF">T459_16352</name>
</gene>
<protein>
    <submittedName>
        <fullName evidence="10">Uncharacterized protein</fullName>
    </submittedName>
</protein>
<dbReference type="GO" id="GO:0009723">
    <property type="term" value="P:response to ethylene"/>
    <property type="evidence" value="ECO:0000318"/>
    <property type="project" value="GO_Central"/>
</dbReference>
<dbReference type="PROSITE" id="PS51293">
    <property type="entry name" value="SANT"/>
    <property type="match status" value="1"/>
</dbReference>
<keyword evidence="2" id="KW-0805">Transcription regulation</keyword>
<keyword evidence="3" id="KW-0238">DNA-binding</keyword>
<evidence type="ECO:0000256" key="2">
    <source>
        <dbReference type="ARBA" id="ARBA00023015"/>
    </source>
</evidence>
<feature type="domain" description="HTH myb-type" evidence="9">
    <location>
        <begin position="102"/>
        <end position="158"/>
    </location>
</feature>
<dbReference type="KEGG" id="cann:107875041"/>
<dbReference type="InterPro" id="IPR006447">
    <property type="entry name" value="Myb_dom_plants"/>
</dbReference>
<dbReference type="InterPro" id="IPR052245">
    <property type="entry name" value="Plant_Stress_Dev_TF"/>
</dbReference>
<dbReference type="CDD" id="cd00167">
    <property type="entry name" value="SANT"/>
    <property type="match status" value="1"/>
</dbReference>